<dbReference type="Proteomes" id="UP000683575">
    <property type="component" value="Chromosome"/>
</dbReference>
<evidence type="ECO:0000313" key="4">
    <source>
        <dbReference type="Proteomes" id="UP000683575"/>
    </source>
</evidence>
<keyword evidence="1" id="KW-0732">Signal</keyword>
<accession>A0A975Y0B7</accession>
<dbReference type="KEGG" id="nps:KRR39_22985"/>
<dbReference type="Pfam" id="PF13529">
    <property type="entry name" value="Peptidase_C39_2"/>
    <property type="match status" value="1"/>
</dbReference>
<dbReference type="EMBL" id="CP077062">
    <property type="protein sequence ID" value="QWZ08164.1"/>
    <property type="molecule type" value="Genomic_DNA"/>
</dbReference>
<gene>
    <name evidence="3" type="ORF">KRR39_22985</name>
</gene>
<keyword evidence="4" id="KW-1185">Reference proteome</keyword>
<protein>
    <submittedName>
        <fullName evidence="3">C39 family peptidase</fullName>
    </submittedName>
</protein>
<evidence type="ECO:0000313" key="3">
    <source>
        <dbReference type="EMBL" id="QWZ08164.1"/>
    </source>
</evidence>
<sequence>MATFPLRPLVLTVATALMAPALLVAGTAPAPARPARADAPRPVAYRQWDTAAELATGTFSGATSRAGKLRLATPRATTRIGRTSYDVGSWTSPAVSPGFALTELVPSWTATTPEGTLVQVDVRGVSEAGTRSSWDTLGRWASGDASFRRTSLGAQTDDLARVSTDTWIATYGGFRSWQLRVRLLRRAGTVLSPLVGTVGAVVSDLPHVDRVSTSAPGVARGVVLDVPRFSQMVHAGEYPQYGGGGEAWCSPTSTSMVLAYYRRLPAAASYAWVRTSYVDRAVDHAARMTFDHGYDGTGNWPFNTAYAASRTGHAFVTRFASLRGVEQMVKAGIPVVTSITFGRGALSGAPISASNGHLVVVVGFTSGGDVVVNDPASRTRSGVRRTYDRGQFENAWLQRYPSGGGMRGSGGLAYVIRDAAHPLPARTAGAPW</sequence>
<feature type="domain" description="Peptidase C39-like" evidence="2">
    <location>
        <begin position="224"/>
        <end position="376"/>
    </location>
</feature>
<evidence type="ECO:0000256" key="1">
    <source>
        <dbReference type="SAM" id="SignalP"/>
    </source>
</evidence>
<organism evidence="3 4">
    <name type="scientific">Nocardioides panacis</name>
    <dbReference type="NCBI Taxonomy" id="2849501"/>
    <lineage>
        <taxon>Bacteria</taxon>
        <taxon>Bacillati</taxon>
        <taxon>Actinomycetota</taxon>
        <taxon>Actinomycetes</taxon>
        <taxon>Propionibacteriales</taxon>
        <taxon>Nocardioidaceae</taxon>
        <taxon>Nocardioides</taxon>
    </lineage>
</organism>
<dbReference type="RefSeq" id="WP_216939673.1">
    <property type="nucleotide sequence ID" value="NZ_CP077062.1"/>
</dbReference>
<feature type="chain" id="PRO_5038755943" evidence="1">
    <location>
        <begin position="33"/>
        <end position="432"/>
    </location>
</feature>
<reference evidence="3" key="1">
    <citation type="submission" date="2021-06" db="EMBL/GenBank/DDBJ databases">
        <title>Complete genome sequence of Nocardioides sp. G188.</title>
        <authorList>
            <person name="Im W.-T."/>
        </authorList>
    </citation>
    <scope>NUCLEOTIDE SEQUENCE</scope>
    <source>
        <strain evidence="3">G188</strain>
    </source>
</reference>
<feature type="signal peptide" evidence="1">
    <location>
        <begin position="1"/>
        <end position="32"/>
    </location>
</feature>
<name>A0A975Y0B7_9ACTN</name>
<dbReference type="AlphaFoldDB" id="A0A975Y0B7"/>
<evidence type="ECO:0000259" key="2">
    <source>
        <dbReference type="Pfam" id="PF13529"/>
    </source>
</evidence>
<dbReference type="InterPro" id="IPR039564">
    <property type="entry name" value="Peptidase_C39-like"/>
</dbReference>
<proteinExistence type="predicted"/>